<dbReference type="GO" id="GO:0071972">
    <property type="term" value="F:peptidoglycan L,D-transpeptidase activity"/>
    <property type="evidence" value="ECO:0007669"/>
    <property type="project" value="TreeGrafter"/>
</dbReference>
<dbReference type="GO" id="GO:0071555">
    <property type="term" value="P:cell wall organization"/>
    <property type="evidence" value="ECO:0007669"/>
    <property type="project" value="UniProtKB-UniRule"/>
</dbReference>
<evidence type="ECO:0000313" key="9">
    <source>
        <dbReference type="EMBL" id="QHQ62615.1"/>
    </source>
</evidence>
<dbReference type="Pfam" id="PF03734">
    <property type="entry name" value="YkuD"/>
    <property type="match status" value="1"/>
</dbReference>
<feature type="compositionally biased region" description="Acidic residues" evidence="7">
    <location>
        <begin position="556"/>
        <end position="568"/>
    </location>
</feature>
<evidence type="ECO:0000313" key="10">
    <source>
        <dbReference type="Proteomes" id="UP000464314"/>
    </source>
</evidence>
<dbReference type="InterPro" id="IPR038063">
    <property type="entry name" value="Transpep_catalytic_dom"/>
</dbReference>
<dbReference type="UniPathway" id="UPA00219"/>
<dbReference type="GO" id="GO:0008360">
    <property type="term" value="P:regulation of cell shape"/>
    <property type="evidence" value="ECO:0007669"/>
    <property type="project" value="UniProtKB-UniRule"/>
</dbReference>
<evidence type="ECO:0000256" key="1">
    <source>
        <dbReference type="ARBA" id="ARBA00004752"/>
    </source>
</evidence>
<feature type="compositionally biased region" description="Polar residues" evidence="7">
    <location>
        <begin position="539"/>
        <end position="555"/>
    </location>
</feature>
<dbReference type="GO" id="GO:0005576">
    <property type="term" value="C:extracellular region"/>
    <property type="evidence" value="ECO:0007669"/>
    <property type="project" value="TreeGrafter"/>
</dbReference>
<feature type="domain" description="L,D-TPase catalytic" evidence="8">
    <location>
        <begin position="40"/>
        <end position="164"/>
    </location>
</feature>
<dbReference type="PANTHER" id="PTHR30582">
    <property type="entry name" value="L,D-TRANSPEPTIDASE"/>
    <property type="match status" value="1"/>
</dbReference>
<dbReference type="Gene3D" id="2.60.40.10">
    <property type="entry name" value="Immunoglobulins"/>
    <property type="match status" value="1"/>
</dbReference>
<dbReference type="EMBL" id="CP048000">
    <property type="protein sequence ID" value="QHQ62615.1"/>
    <property type="molecule type" value="Genomic_DNA"/>
</dbReference>
<keyword evidence="5 6" id="KW-0961">Cell wall biogenesis/degradation</keyword>
<dbReference type="AlphaFoldDB" id="A0A6P1TT34"/>
<protein>
    <submittedName>
        <fullName evidence="9">DUF5011 domain-containing protein</fullName>
    </submittedName>
</protein>
<dbReference type="PROSITE" id="PS52029">
    <property type="entry name" value="LD_TPASE"/>
    <property type="match status" value="1"/>
</dbReference>
<comment type="pathway">
    <text evidence="1 6">Cell wall biogenesis; peptidoglycan biosynthesis.</text>
</comment>
<dbReference type="Proteomes" id="UP000464314">
    <property type="component" value="Chromosome"/>
</dbReference>
<dbReference type="Pfam" id="PF16403">
    <property type="entry name" value="Bact_surface_Ig-like"/>
    <property type="match status" value="1"/>
</dbReference>
<dbReference type="SUPFAM" id="SSF141523">
    <property type="entry name" value="L,D-transpeptidase catalytic domain-like"/>
    <property type="match status" value="1"/>
</dbReference>
<organism evidence="9 10">
    <name type="scientific">Anaerocolumna sedimenticola</name>
    <dbReference type="NCBI Taxonomy" id="2696063"/>
    <lineage>
        <taxon>Bacteria</taxon>
        <taxon>Bacillati</taxon>
        <taxon>Bacillota</taxon>
        <taxon>Clostridia</taxon>
        <taxon>Lachnospirales</taxon>
        <taxon>Lachnospiraceae</taxon>
        <taxon>Anaerocolumna</taxon>
    </lineage>
</organism>
<dbReference type="PANTHER" id="PTHR30582:SF2">
    <property type="entry name" value="L,D-TRANSPEPTIDASE YCIB-RELATED"/>
    <property type="match status" value="1"/>
</dbReference>
<dbReference type="GO" id="GO:0018104">
    <property type="term" value="P:peptidoglycan-protein cross-linking"/>
    <property type="evidence" value="ECO:0007669"/>
    <property type="project" value="TreeGrafter"/>
</dbReference>
<dbReference type="RefSeq" id="WP_161839438.1">
    <property type="nucleotide sequence ID" value="NZ_CP048000.1"/>
</dbReference>
<dbReference type="Gene3D" id="2.40.440.10">
    <property type="entry name" value="L,D-transpeptidase catalytic domain-like"/>
    <property type="match status" value="1"/>
</dbReference>
<evidence type="ECO:0000256" key="5">
    <source>
        <dbReference type="ARBA" id="ARBA00023316"/>
    </source>
</evidence>
<accession>A0A6P1TT34</accession>
<dbReference type="InterPro" id="IPR050979">
    <property type="entry name" value="LD-transpeptidase"/>
</dbReference>
<dbReference type="InterPro" id="IPR005490">
    <property type="entry name" value="LD_TPept_cat_dom"/>
</dbReference>
<evidence type="ECO:0000256" key="3">
    <source>
        <dbReference type="ARBA" id="ARBA00022960"/>
    </source>
</evidence>
<feature type="region of interest" description="Disordered" evidence="7">
    <location>
        <begin position="515"/>
        <end position="568"/>
    </location>
</feature>
<dbReference type="GO" id="GO:0016740">
    <property type="term" value="F:transferase activity"/>
    <property type="evidence" value="ECO:0007669"/>
    <property type="project" value="UniProtKB-KW"/>
</dbReference>
<dbReference type="InterPro" id="IPR013783">
    <property type="entry name" value="Ig-like_fold"/>
</dbReference>
<reference evidence="9 10" key="1">
    <citation type="submission" date="2020-01" db="EMBL/GenBank/DDBJ databases">
        <title>Genome analysis of Anaerocolumna sp. CBA3638.</title>
        <authorList>
            <person name="Kim J."/>
            <person name="Roh S.W."/>
        </authorList>
    </citation>
    <scope>NUCLEOTIDE SEQUENCE [LARGE SCALE GENOMIC DNA]</scope>
    <source>
        <strain evidence="9 10">CBA3638</strain>
    </source>
</reference>
<keyword evidence="4 6" id="KW-0573">Peptidoglycan synthesis</keyword>
<dbReference type="CDD" id="cd16913">
    <property type="entry name" value="YkuD_like"/>
    <property type="match status" value="1"/>
</dbReference>
<keyword evidence="3 6" id="KW-0133">Cell shape</keyword>
<feature type="active site" description="Proton donor/acceptor" evidence="6">
    <location>
        <position position="112"/>
    </location>
</feature>
<evidence type="ECO:0000256" key="6">
    <source>
        <dbReference type="PROSITE-ProRule" id="PRU01373"/>
    </source>
</evidence>
<keyword evidence="10" id="KW-1185">Reference proteome</keyword>
<gene>
    <name evidence="9" type="ORF">Ana3638_19035</name>
</gene>
<dbReference type="KEGG" id="anr:Ana3638_19035"/>
<dbReference type="InterPro" id="IPR032179">
    <property type="entry name" value="Cry22Aa_Ig-like"/>
</dbReference>
<sequence length="568" mass="62780">MTRIITKCKLQKMIILCIGCLFLSLSIMKLNTSARTGSPYYIKVNKQQNCVTVYGKDKTGKYTKPVKAMTCSTGVDTPLGTYHTLAKYRWKLLMGDVWGQYSTRIVDGILFHSVWYYKMDETTLSATQYNKLGTAASHGCVRLAVADSKWIYDNCPVGTSVEIYNSKDPGPLGKPETVKIPVGSGWDPTDPSTNNPYKDKAPTFKGVMNKSITWGKKTNLLSGVKAASTTGEDITSKIKVSGKIDIYKTGKYKVKYTVTDAIGRTTSKTVTYTVNQCKEKPRFLGVTDQVIGTDTVVDKKYALKGVTAYLSTKKLLSSDINVKITKKSEDTYTIDYSIKAENKLTGKAQAVIHVDNTPPVIEGIYFKEITQKQLETGAAEIKKLALKGIKVEDNYSKLSTDKVKVTVKNKDDYSYFVTYELMDNVGNVTSETVQFTYFKGIRIDGVANHFNLPDGTVISEDFVKQGITAVNSDNEECTDTMSVAINSTDNKVFKVTYSVKDKDGSEVTIVSYYSVNGEAGQPEENTDTVNENSDKVTDNTDNGDITEDVNQNTVSPDEDTTTEESEIE</sequence>
<evidence type="ECO:0000256" key="7">
    <source>
        <dbReference type="SAM" id="MobiDB-lite"/>
    </source>
</evidence>
<evidence type="ECO:0000256" key="2">
    <source>
        <dbReference type="ARBA" id="ARBA00022679"/>
    </source>
</evidence>
<keyword evidence="2" id="KW-0808">Transferase</keyword>
<feature type="active site" description="Nucleophile" evidence="6">
    <location>
        <position position="140"/>
    </location>
</feature>
<evidence type="ECO:0000259" key="8">
    <source>
        <dbReference type="PROSITE" id="PS52029"/>
    </source>
</evidence>
<name>A0A6P1TT34_9FIRM</name>
<proteinExistence type="predicted"/>
<evidence type="ECO:0000256" key="4">
    <source>
        <dbReference type="ARBA" id="ARBA00022984"/>
    </source>
</evidence>